<evidence type="ECO:0000313" key="1">
    <source>
        <dbReference type="EMBL" id="MBE9238130.1"/>
    </source>
</evidence>
<protein>
    <submittedName>
        <fullName evidence="1">Uncharacterized protein</fullName>
    </submittedName>
</protein>
<comment type="caution">
    <text evidence="1">The sequence shown here is derived from an EMBL/GenBank/DDBJ whole genome shotgun (WGS) entry which is preliminary data.</text>
</comment>
<reference evidence="1 2" key="1">
    <citation type="submission" date="2020-10" db="EMBL/GenBank/DDBJ databases">
        <authorList>
            <person name="Castelo-Branco R."/>
            <person name="Eusebio N."/>
            <person name="Adriana R."/>
            <person name="Vieira A."/>
            <person name="Brugerolle De Fraissinette N."/>
            <person name="Rezende De Castro R."/>
            <person name="Schneider M.P."/>
            <person name="Vasconcelos V."/>
            <person name="Leao P.N."/>
        </authorList>
    </citation>
    <scope>NUCLEOTIDE SEQUENCE [LARGE SCALE GENOMIC DNA]</scope>
    <source>
        <strain evidence="1 2">LEGE 00250</strain>
    </source>
</reference>
<dbReference type="RefSeq" id="WP_193943727.1">
    <property type="nucleotide sequence ID" value="NZ_JADEWB010000143.1"/>
</dbReference>
<evidence type="ECO:0000313" key="2">
    <source>
        <dbReference type="Proteomes" id="UP000606776"/>
    </source>
</evidence>
<dbReference type="EMBL" id="JADEWB010000143">
    <property type="protein sequence ID" value="MBE9238130.1"/>
    <property type="molecule type" value="Genomic_DNA"/>
</dbReference>
<keyword evidence="2" id="KW-1185">Reference proteome</keyword>
<dbReference type="Proteomes" id="UP000606776">
    <property type="component" value="Unassembled WGS sequence"/>
</dbReference>
<sequence length="90" mass="10363">MTIHQPRYSKEEFAQIGEQIYEMQIRPKIEAGNEGKIVAIDIETGDFEIDASEIAACDRLESRHPDAQIWIVRIGSRYVRRFGGRNKISI</sequence>
<accession>A0ABR9VIV5</accession>
<gene>
    <name evidence="1" type="ORF">IQ227_19390</name>
</gene>
<organism evidence="1 2">
    <name type="scientific">Sphaerospermopsis aphanizomenoides LEGE 00250</name>
    <dbReference type="NCBI Taxonomy" id="2777972"/>
    <lineage>
        <taxon>Bacteria</taxon>
        <taxon>Bacillati</taxon>
        <taxon>Cyanobacteriota</taxon>
        <taxon>Cyanophyceae</taxon>
        <taxon>Nostocales</taxon>
        <taxon>Aphanizomenonaceae</taxon>
        <taxon>Sphaerospermopsis</taxon>
        <taxon>Sphaerospermopsis aphanizomenoides</taxon>
    </lineage>
</organism>
<name>A0ABR9VIV5_9CYAN</name>
<proteinExistence type="predicted"/>